<evidence type="ECO:0000313" key="2">
    <source>
        <dbReference type="EMBL" id="RTR28002.1"/>
    </source>
</evidence>
<dbReference type="GO" id="GO:0016787">
    <property type="term" value="F:hydrolase activity"/>
    <property type="evidence" value="ECO:0007669"/>
    <property type="project" value="UniProtKB-KW"/>
</dbReference>
<dbReference type="InterPro" id="IPR001466">
    <property type="entry name" value="Beta-lactam-related"/>
</dbReference>
<dbReference type="RefSeq" id="WP_126351778.1">
    <property type="nucleotide sequence ID" value="NZ_CP086381.1"/>
</dbReference>
<name>A0A431VXI9_9DEIO</name>
<dbReference type="InterPro" id="IPR050789">
    <property type="entry name" value="Diverse_Enzym_Activities"/>
</dbReference>
<dbReference type="OrthoDB" id="3171327at2"/>
<proteinExistence type="predicted"/>
<evidence type="ECO:0000313" key="3">
    <source>
        <dbReference type="Proteomes" id="UP000277766"/>
    </source>
</evidence>
<dbReference type="Proteomes" id="UP000277766">
    <property type="component" value="Unassembled WGS sequence"/>
</dbReference>
<accession>A0A431VXI9</accession>
<dbReference type="Gene3D" id="3.40.710.10">
    <property type="entry name" value="DD-peptidase/beta-lactamase superfamily"/>
    <property type="match status" value="1"/>
</dbReference>
<keyword evidence="3" id="KW-1185">Reference proteome</keyword>
<sequence length="321" mass="34095">MLSAAPPLRRLSREVAELTGLPPQRVERVLSPLRRGLVLGIHEVGGSAHRWSLGEHAPVEPAEIASVTKPLTAALLAVLAAQGQLDPHAPLRELGGVWRGWPAWVTLYALATHTAGLPAHPLRAGLTALLDWQDPYGRMDEAAVLASGQRWANRWQAGQFVYSNLGAGVLALALAQAAGAPSYPTALERAVLGPLNLRHTYFPSPTELPYRATRFGPLLGAGGLWSDVGDLLAFAQAHLSGALPPDWQLTVTPRRLPAGLDEVAPGWLVSGGLWWHDGVARHSRAGLAFRPATGRSVALLVAGGPGRLRRTALAEALKVLN</sequence>
<keyword evidence="2" id="KW-0378">Hydrolase</keyword>
<protein>
    <submittedName>
        <fullName evidence="2">Serine hydrolase</fullName>
    </submittedName>
</protein>
<comment type="caution">
    <text evidence="2">The sequence shown here is derived from an EMBL/GenBank/DDBJ whole genome shotgun (WGS) entry which is preliminary data.</text>
</comment>
<organism evidence="2 3">
    <name type="scientific">Deinococcus radiophilus</name>
    <dbReference type="NCBI Taxonomy" id="32062"/>
    <lineage>
        <taxon>Bacteria</taxon>
        <taxon>Thermotogati</taxon>
        <taxon>Deinococcota</taxon>
        <taxon>Deinococci</taxon>
        <taxon>Deinococcales</taxon>
        <taxon>Deinococcaceae</taxon>
        <taxon>Deinococcus</taxon>
    </lineage>
</organism>
<feature type="domain" description="Beta-lactamase-related" evidence="1">
    <location>
        <begin position="36"/>
        <end position="311"/>
    </location>
</feature>
<dbReference type="AlphaFoldDB" id="A0A431VXI9"/>
<dbReference type="PANTHER" id="PTHR43283">
    <property type="entry name" value="BETA-LACTAMASE-RELATED"/>
    <property type="match status" value="1"/>
</dbReference>
<dbReference type="InterPro" id="IPR012338">
    <property type="entry name" value="Beta-lactam/transpept-like"/>
</dbReference>
<dbReference type="PANTHER" id="PTHR43283:SF3">
    <property type="entry name" value="BETA-LACTAMASE FAMILY PROTEIN (AFU_ORTHOLOGUE AFUA_5G07500)"/>
    <property type="match status" value="1"/>
</dbReference>
<evidence type="ECO:0000259" key="1">
    <source>
        <dbReference type="Pfam" id="PF00144"/>
    </source>
</evidence>
<dbReference type="EMBL" id="RXPE01000008">
    <property type="protein sequence ID" value="RTR28002.1"/>
    <property type="molecule type" value="Genomic_DNA"/>
</dbReference>
<dbReference type="SUPFAM" id="SSF56601">
    <property type="entry name" value="beta-lactamase/transpeptidase-like"/>
    <property type="match status" value="1"/>
</dbReference>
<gene>
    <name evidence="2" type="ORF">EJ104_05600</name>
</gene>
<dbReference type="Pfam" id="PF00144">
    <property type="entry name" value="Beta-lactamase"/>
    <property type="match status" value="1"/>
</dbReference>
<reference evidence="2 3" key="1">
    <citation type="submission" date="2018-12" db="EMBL/GenBank/DDBJ databases">
        <title>Deinococcus radiophilus ATCC 27603 genome sequencing and assembly.</title>
        <authorList>
            <person name="Maclea K.S."/>
            <person name="Maynard C.R."/>
        </authorList>
    </citation>
    <scope>NUCLEOTIDE SEQUENCE [LARGE SCALE GENOMIC DNA]</scope>
    <source>
        <strain evidence="2 3">ATCC 27603</strain>
    </source>
</reference>